<evidence type="ECO:0000313" key="1">
    <source>
        <dbReference type="EMBL" id="KAJ8628057.1"/>
    </source>
</evidence>
<reference evidence="1 2" key="1">
    <citation type="journal article" date="2022" name="Hortic Res">
        <title>A haplotype resolved chromosomal level avocado genome allows analysis of novel avocado genes.</title>
        <authorList>
            <person name="Nath O."/>
            <person name="Fletcher S.J."/>
            <person name="Hayward A."/>
            <person name="Shaw L.M."/>
            <person name="Masouleh A.K."/>
            <person name="Furtado A."/>
            <person name="Henry R.J."/>
            <person name="Mitter N."/>
        </authorList>
    </citation>
    <scope>NUCLEOTIDE SEQUENCE [LARGE SCALE GENOMIC DNA]</scope>
    <source>
        <strain evidence="2">cv. Hass</strain>
    </source>
</reference>
<gene>
    <name evidence="1" type="ORF">MRB53_021364</name>
</gene>
<accession>A0ACC2L3W6</accession>
<dbReference type="Proteomes" id="UP001234297">
    <property type="component" value="Chromosome 6"/>
</dbReference>
<keyword evidence="2" id="KW-1185">Reference proteome</keyword>
<protein>
    <submittedName>
        <fullName evidence="1">Uncharacterized protein</fullName>
    </submittedName>
</protein>
<organism evidence="1 2">
    <name type="scientific">Persea americana</name>
    <name type="common">Avocado</name>
    <dbReference type="NCBI Taxonomy" id="3435"/>
    <lineage>
        <taxon>Eukaryota</taxon>
        <taxon>Viridiplantae</taxon>
        <taxon>Streptophyta</taxon>
        <taxon>Embryophyta</taxon>
        <taxon>Tracheophyta</taxon>
        <taxon>Spermatophyta</taxon>
        <taxon>Magnoliopsida</taxon>
        <taxon>Magnoliidae</taxon>
        <taxon>Laurales</taxon>
        <taxon>Lauraceae</taxon>
        <taxon>Persea</taxon>
    </lineage>
</organism>
<proteinExistence type="predicted"/>
<comment type="caution">
    <text evidence="1">The sequence shown here is derived from an EMBL/GenBank/DDBJ whole genome shotgun (WGS) entry which is preliminary data.</text>
</comment>
<dbReference type="EMBL" id="CM056814">
    <property type="protein sequence ID" value="KAJ8628057.1"/>
    <property type="molecule type" value="Genomic_DNA"/>
</dbReference>
<evidence type="ECO:0000313" key="2">
    <source>
        <dbReference type="Proteomes" id="UP001234297"/>
    </source>
</evidence>
<sequence length="245" mass="28274">MKEGGNGNILSKPRAKTEKMKTGLIRNGTKNPNPQMQQRANQLKEEVQKMLGNVKNHPLQEINLIVAIQRLGVSYHFEKEIADALLSMYNEDKEGNCESDDLHTVALRFRLLRQEGNCVSSNVFIKYKDEKDNFKEALAGTIRGLLALELPLRKSIEKLLSRYNISIYQEEDERNDILLEFAKLDFNLLQPLHKEEIREISMWDWSIVEQLPDVMKLHFLALLDAVDKFEEELALEKENPIVSPS</sequence>
<name>A0ACC2L3W6_PERAE</name>